<feature type="transmembrane region" description="Helical" evidence="1">
    <location>
        <begin position="76"/>
        <end position="95"/>
    </location>
</feature>
<comment type="caution">
    <text evidence="3">The sequence shown here is derived from an EMBL/GenBank/DDBJ whole genome shotgun (WGS) entry which is preliminary data.</text>
</comment>
<evidence type="ECO:0000256" key="1">
    <source>
        <dbReference type="SAM" id="Phobius"/>
    </source>
</evidence>
<keyword evidence="1" id="KW-0472">Membrane</keyword>
<feature type="transmembrane region" description="Helical" evidence="1">
    <location>
        <begin position="20"/>
        <end position="38"/>
    </location>
</feature>
<dbReference type="NCBIfam" id="NF037970">
    <property type="entry name" value="vanZ_1"/>
    <property type="match status" value="1"/>
</dbReference>
<name>A0A2S7KRF9_9FLAO</name>
<reference evidence="3 4" key="1">
    <citation type="submission" date="2016-11" db="EMBL/GenBank/DDBJ databases">
        <title>Trade-off between light-utilization and light-protection in marine flavobacteria.</title>
        <authorList>
            <person name="Kumagai Y."/>
        </authorList>
    </citation>
    <scope>NUCLEOTIDE SEQUENCE [LARGE SCALE GENOMIC DNA]</scope>
    <source>
        <strain evidence="3 4">NBRC 107741</strain>
    </source>
</reference>
<evidence type="ECO:0000313" key="3">
    <source>
        <dbReference type="EMBL" id="PQB05143.1"/>
    </source>
</evidence>
<evidence type="ECO:0000313" key="4">
    <source>
        <dbReference type="Proteomes" id="UP000239800"/>
    </source>
</evidence>
<feature type="domain" description="VanZ-like" evidence="2">
    <location>
        <begin position="18"/>
        <end position="96"/>
    </location>
</feature>
<evidence type="ECO:0000259" key="2">
    <source>
        <dbReference type="Pfam" id="PF04892"/>
    </source>
</evidence>
<proteinExistence type="predicted"/>
<dbReference type="PANTHER" id="PTHR28008">
    <property type="entry name" value="DOMAIN PROTEIN, PUTATIVE (AFU_ORTHOLOGUE AFUA_3G10980)-RELATED"/>
    <property type="match status" value="1"/>
</dbReference>
<feature type="transmembrane region" description="Helical" evidence="1">
    <location>
        <begin position="50"/>
        <end position="70"/>
    </location>
</feature>
<dbReference type="Proteomes" id="UP000239800">
    <property type="component" value="Unassembled WGS sequence"/>
</dbReference>
<keyword evidence="1" id="KW-1133">Transmembrane helix</keyword>
<gene>
    <name evidence="3" type="ORF">BST85_09780</name>
</gene>
<sequence length="104" mass="12118">MLAPSPDLPTTDGPYWDKIAHILIFFGLVFIWLVVFSTTDRYHIFSRRPVLVLVTCLFYGIVIEAFQHWFTDTRTFDIIDIIANGIGGIIGFLTYEQIKRRFVF</sequence>
<protein>
    <recommendedName>
        <fullName evidence="2">VanZ-like domain-containing protein</fullName>
    </recommendedName>
</protein>
<organism evidence="3 4">
    <name type="scientific">Aureitalea marina</name>
    <dbReference type="NCBI Taxonomy" id="930804"/>
    <lineage>
        <taxon>Bacteria</taxon>
        <taxon>Pseudomonadati</taxon>
        <taxon>Bacteroidota</taxon>
        <taxon>Flavobacteriia</taxon>
        <taxon>Flavobacteriales</taxon>
        <taxon>Flavobacteriaceae</taxon>
        <taxon>Aureitalea</taxon>
    </lineage>
</organism>
<keyword evidence="4" id="KW-1185">Reference proteome</keyword>
<keyword evidence="1" id="KW-0812">Transmembrane</keyword>
<dbReference type="EMBL" id="MQUB01000001">
    <property type="protein sequence ID" value="PQB05143.1"/>
    <property type="molecule type" value="Genomic_DNA"/>
</dbReference>
<dbReference type="AlphaFoldDB" id="A0A2S7KRF9"/>
<accession>A0A2S7KRF9</accession>
<dbReference type="InterPro" id="IPR006976">
    <property type="entry name" value="VanZ-like"/>
</dbReference>
<dbReference type="PANTHER" id="PTHR28008:SF1">
    <property type="entry name" value="DOMAIN PROTEIN, PUTATIVE (AFU_ORTHOLOGUE AFUA_3G10980)-RELATED"/>
    <property type="match status" value="1"/>
</dbReference>
<dbReference type="Pfam" id="PF04892">
    <property type="entry name" value="VanZ"/>
    <property type="match status" value="1"/>
</dbReference>